<keyword evidence="3" id="KW-1185">Reference proteome</keyword>
<gene>
    <name evidence="2" type="ORF">WCI35_023884</name>
</gene>
<evidence type="ECO:0000313" key="2">
    <source>
        <dbReference type="EMBL" id="KAL2768271.1"/>
    </source>
</evidence>
<evidence type="ECO:0000313" key="3">
    <source>
        <dbReference type="Proteomes" id="UP001610411"/>
    </source>
</evidence>
<reference evidence="2 3" key="1">
    <citation type="journal article" date="2024" name="G3 (Bethesda)">
        <title>A hybrid genome assembly of the endangered aye-aye (Daubentonia madagascariensis).</title>
        <authorList>
            <person name="Versoza C.J."/>
            <person name="Pfeifer S.P."/>
        </authorList>
    </citation>
    <scope>NUCLEOTIDE SEQUENCE [LARGE SCALE GENOMIC DNA]</scope>
    <source>
        <strain evidence="2">6821</strain>
    </source>
</reference>
<proteinExistence type="predicted"/>
<name>A0ABD2DP80_DAUMA</name>
<accession>A0ABD2DP80</accession>
<dbReference type="EMBL" id="JBFSEQ010000009">
    <property type="protein sequence ID" value="KAL2768271.1"/>
    <property type="molecule type" value="Genomic_DNA"/>
</dbReference>
<feature type="non-terminal residue" evidence="2">
    <location>
        <position position="73"/>
    </location>
</feature>
<dbReference type="Proteomes" id="UP001610411">
    <property type="component" value="Unassembled WGS sequence"/>
</dbReference>
<feature type="non-terminal residue" evidence="2">
    <location>
        <position position="1"/>
    </location>
</feature>
<feature type="compositionally biased region" description="Polar residues" evidence="1">
    <location>
        <begin position="49"/>
        <end position="63"/>
    </location>
</feature>
<feature type="region of interest" description="Disordered" evidence="1">
    <location>
        <begin position="49"/>
        <end position="73"/>
    </location>
</feature>
<comment type="caution">
    <text evidence="2">The sequence shown here is derived from an EMBL/GenBank/DDBJ whole genome shotgun (WGS) entry which is preliminary data.</text>
</comment>
<protein>
    <submittedName>
        <fullName evidence="2">Collagen alpha-4(IV) chain-like</fullName>
    </submittedName>
</protein>
<organism evidence="2 3">
    <name type="scientific">Daubentonia madagascariensis</name>
    <name type="common">Aye-aye</name>
    <name type="synonym">Sciurus madagascariensis</name>
    <dbReference type="NCBI Taxonomy" id="31869"/>
    <lineage>
        <taxon>Eukaryota</taxon>
        <taxon>Metazoa</taxon>
        <taxon>Chordata</taxon>
        <taxon>Craniata</taxon>
        <taxon>Vertebrata</taxon>
        <taxon>Euteleostomi</taxon>
        <taxon>Mammalia</taxon>
        <taxon>Eutheria</taxon>
        <taxon>Euarchontoglires</taxon>
        <taxon>Primates</taxon>
        <taxon>Strepsirrhini</taxon>
        <taxon>Chiromyiformes</taxon>
        <taxon>Daubentoniidae</taxon>
        <taxon>Daubentonia</taxon>
    </lineage>
</organism>
<sequence length="73" mass="7345">PSPGSRLQASPSPAQTWPPPGYAAWASCTGPARPLAVHLGLLPVTAASTAQSATGHASHTPLETSRLPEVPSP</sequence>
<dbReference type="AlphaFoldDB" id="A0ABD2DP80"/>
<evidence type="ECO:0000256" key="1">
    <source>
        <dbReference type="SAM" id="MobiDB-lite"/>
    </source>
</evidence>